<gene>
    <name evidence="2" type="ORF">EAH74_12045</name>
</gene>
<comment type="caution">
    <text evidence="2">The sequence shown here is derived from an EMBL/GenBank/DDBJ whole genome shotgun (WGS) entry which is preliminary data.</text>
</comment>
<keyword evidence="1" id="KW-0472">Membrane</keyword>
<dbReference type="Proteomes" id="UP000320914">
    <property type="component" value="Unassembled WGS sequence"/>
</dbReference>
<accession>A0A502ICX0</accession>
<evidence type="ECO:0000313" key="2">
    <source>
        <dbReference type="EMBL" id="TPG84751.1"/>
    </source>
</evidence>
<evidence type="ECO:0000256" key="1">
    <source>
        <dbReference type="SAM" id="Phobius"/>
    </source>
</evidence>
<keyword evidence="1" id="KW-0812">Transmembrane</keyword>
<keyword evidence="1" id="KW-1133">Transmembrane helix</keyword>
<protein>
    <submittedName>
        <fullName evidence="2">Uncharacterized protein</fullName>
    </submittedName>
</protein>
<organism evidence="2 3">
    <name type="scientific">Pseudomonas mandelii</name>
    <dbReference type="NCBI Taxonomy" id="75612"/>
    <lineage>
        <taxon>Bacteria</taxon>
        <taxon>Pseudomonadati</taxon>
        <taxon>Pseudomonadota</taxon>
        <taxon>Gammaproteobacteria</taxon>
        <taxon>Pseudomonadales</taxon>
        <taxon>Pseudomonadaceae</taxon>
        <taxon>Pseudomonas</taxon>
    </lineage>
</organism>
<name>A0A502ICX0_9PSED</name>
<dbReference type="AlphaFoldDB" id="A0A502ICX0"/>
<feature type="transmembrane region" description="Helical" evidence="1">
    <location>
        <begin position="54"/>
        <end position="74"/>
    </location>
</feature>
<feature type="transmembrane region" description="Helical" evidence="1">
    <location>
        <begin position="20"/>
        <end position="42"/>
    </location>
</feature>
<feature type="transmembrane region" description="Helical" evidence="1">
    <location>
        <begin position="95"/>
        <end position="113"/>
    </location>
</feature>
<proteinExistence type="predicted"/>
<dbReference type="EMBL" id="RCZA01000004">
    <property type="protein sequence ID" value="TPG84751.1"/>
    <property type="molecule type" value="Genomic_DNA"/>
</dbReference>
<sequence length="162" mass="17892">MKINFDVNSFLSDKTLVVRFALGVLLFVAFMSPGLIMIYLFSPTLLTDLSDLKLIIVSAGISIPLHLLALALLISSSATQLSIIEDPSQFRACSIGIGAMFWAVLWVFLLLAFTKLLGFLCPSFKELAQNQQIISSYVIALVSFFGLSIINFVRVTAKHMQR</sequence>
<evidence type="ECO:0000313" key="3">
    <source>
        <dbReference type="Proteomes" id="UP000320914"/>
    </source>
</evidence>
<feature type="transmembrane region" description="Helical" evidence="1">
    <location>
        <begin position="133"/>
        <end position="153"/>
    </location>
</feature>
<reference evidence="2 3" key="1">
    <citation type="journal article" date="2019" name="Environ. Microbiol.">
        <title>Species interactions and distinct microbial communities in high Arctic permafrost affected cryosols are associated with the CH4 and CO2 gas fluxes.</title>
        <authorList>
            <person name="Altshuler I."/>
            <person name="Hamel J."/>
            <person name="Turney S."/>
            <person name="Magnuson E."/>
            <person name="Levesque R."/>
            <person name="Greer C."/>
            <person name="Whyte L.G."/>
        </authorList>
    </citation>
    <scope>NUCLEOTIDE SEQUENCE [LARGE SCALE GENOMIC DNA]</scope>
    <source>
        <strain evidence="2 3">OWC5</strain>
    </source>
</reference>